<dbReference type="EMBL" id="LCNV01000030">
    <property type="protein sequence ID" value="KKU63219.1"/>
    <property type="molecule type" value="Genomic_DNA"/>
</dbReference>
<dbReference type="AlphaFoldDB" id="A0A0G1S142"/>
<evidence type="ECO:0000313" key="1">
    <source>
        <dbReference type="EMBL" id="KKU63219.1"/>
    </source>
</evidence>
<proteinExistence type="predicted"/>
<gene>
    <name evidence="1" type="ORF">UX87_C0030G0007</name>
</gene>
<protein>
    <submittedName>
        <fullName evidence="1">Uncharacterized protein</fullName>
    </submittedName>
</protein>
<reference evidence="1 2" key="1">
    <citation type="journal article" date="2015" name="Nature">
        <title>rRNA introns, odd ribosomes, and small enigmatic genomes across a large radiation of phyla.</title>
        <authorList>
            <person name="Brown C.T."/>
            <person name="Hug L.A."/>
            <person name="Thomas B.C."/>
            <person name="Sharon I."/>
            <person name="Castelle C.J."/>
            <person name="Singh A."/>
            <person name="Wilkins M.J."/>
            <person name="Williams K.H."/>
            <person name="Banfield J.F."/>
        </authorList>
    </citation>
    <scope>NUCLEOTIDE SEQUENCE [LARGE SCALE GENOMIC DNA]</scope>
</reference>
<name>A0A0G1S142_9BACT</name>
<organism evidence="1 2">
    <name type="scientific">Candidatus Amesbacteria bacterium GW2011_GWA1_47_16</name>
    <dbReference type="NCBI Taxonomy" id="1618353"/>
    <lineage>
        <taxon>Bacteria</taxon>
        <taxon>Candidatus Amesiibacteriota</taxon>
    </lineage>
</organism>
<sequence length="29" mass="3372">MDPDKQAFNLRSVKSVILKKNSRYFSALD</sequence>
<evidence type="ECO:0000313" key="2">
    <source>
        <dbReference type="Proteomes" id="UP000034364"/>
    </source>
</evidence>
<accession>A0A0G1S142</accession>
<comment type="caution">
    <text evidence="1">The sequence shown here is derived from an EMBL/GenBank/DDBJ whole genome shotgun (WGS) entry which is preliminary data.</text>
</comment>
<dbReference type="Proteomes" id="UP000034364">
    <property type="component" value="Unassembled WGS sequence"/>
</dbReference>